<dbReference type="EMBL" id="JBBMEJ010000003">
    <property type="protein sequence ID" value="MEQ2370168.1"/>
    <property type="molecule type" value="Genomic_DNA"/>
</dbReference>
<dbReference type="RefSeq" id="WP_178645210.1">
    <property type="nucleotide sequence ID" value="NZ_JBBMEJ010000003.1"/>
</dbReference>
<gene>
    <name evidence="1" type="ORF">WMO28_04270</name>
</gene>
<name>A0ABV1BC30_9FIRM</name>
<dbReference type="SUPFAM" id="SSF46785">
    <property type="entry name" value="Winged helix' DNA-binding domain"/>
    <property type="match status" value="1"/>
</dbReference>
<evidence type="ECO:0000313" key="2">
    <source>
        <dbReference type="Proteomes" id="UP001473063"/>
    </source>
</evidence>
<dbReference type="Proteomes" id="UP001473063">
    <property type="component" value="Unassembled WGS sequence"/>
</dbReference>
<dbReference type="InterPro" id="IPR025374">
    <property type="entry name" value="DUF4364"/>
</dbReference>
<dbReference type="InterPro" id="IPR036388">
    <property type="entry name" value="WH-like_DNA-bd_sf"/>
</dbReference>
<keyword evidence="2" id="KW-1185">Reference proteome</keyword>
<protein>
    <submittedName>
        <fullName evidence="1">DUF4364 family protein</fullName>
    </submittedName>
</protein>
<evidence type="ECO:0000313" key="1">
    <source>
        <dbReference type="EMBL" id="MEQ2370168.1"/>
    </source>
</evidence>
<reference evidence="1 2" key="1">
    <citation type="submission" date="2024-03" db="EMBL/GenBank/DDBJ databases">
        <title>Human intestinal bacterial collection.</title>
        <authorList>
            <person name="Pauvert C."/>
            <person name="Hitch T.C.A."/>
            <person name="Clavel T."/>
        </authorList>
    </citation>
    <scope>NUCLEOTIDE SEQUENCE [LARGE SCALE GENOMIC DNA]</scope>
    <source>
        <strain evidence="1 2">CLA-JM-H16</strain>
    </source>
</reference>
<sequence>MASPFTTYKLIILYMLKNSEGDLTNSQITDFILDRKYTNYFQLQQAVSELVEAELVEMSSQSNRTYYRLTDEGKNTLKYFSKELSSDIKKEVEEYLNSLHCKIEEHLLTPADYYPTKEGSYSVRCRIIEGGVNIVDLSINVPNLPAAQSVCESWPYKYQNVYDKIMEELL</sequence>
<dbReference type="Pfam" id="PF14277">
    <property type="entry name" value="DUF4364"/>
    <property type="match status" value="1"/>
</dbReference>
<organism evidence="1 2">
    <name type="scientific">Blautia aquisgranensis</name>
    <dbReference type="NCBI Taxonomy" id="3133153"/>
    <lineage>
        <taxon>Bacteria</taxon>
        <taxon>Bacillati</taxon>
        <taxon>Bacillota</taxon>
        <taxon>Clostridia</taxon>
        <taxon>Lachnospirales</taxon>
        <taxon>Lachnospiraceae</taxon>
        <taxon>Blautia</taxon>
    </lineage>
</organism>
<dbReference type="Gene3D" id="1.10.10.10">
    <property type="entry name" value="Winged helix-like DNA-binding domain superfamily/Winged helix DNA-binding domain"/>
    <property type="match status" value="1"/>
</dbReference>
<accession>A0ABV1BC30</accession>
<dbReference type="InterPro" id="IPR036390">
    <property type="entry name" value="WH_DNA-bd_sf"/>
</dbReference>
<comment type="caution">
    <text evidence="1">The sequence shown here is derived from an EMBL/GenBank/DDBJ whole genome shotgun (WGS) entry which is preliminary data.</text>
</comment>
<proteinExistence type="predicted"/>